<dbReference type="InterPro" id="IPR012309">
    <property type="entry name" value="DNA_ligase_ATP-dep_C"/>
</dbReference>
<dbReference type="SUPFAM" id="SSF50249">
    <property type="entry name" value="Nucleic acid-binding proteins"/>
    <property type="match status" value="1"/>
</dbReference>
<dbReference type="PANTHER" id="PTHR45674:SF4">
    <property type="entry name" value="DNA LIGASE 1"/>
    <property type="match status" value="1"/>
</dbReference>
<dbReference type="STRING" id="1195236.CTER_3219"/>
<dbReference type="GO" id="GO:0006281">
    <property type="term" value="P:DNA repair"/>
    <property type="evidence" value="ECO:0007669"/>
    <property type="project" value="InterPro"/>
</dbReference>
<feature type="domain" description="ATP-dependent DNA ligase family profile" evidence="5">
    <location>
        <begin position="104"/>
        <end position="198"/>
    </location>
</feature>
<evidence type="ECO:0000256" key="3">
    <source>
        <dbReference type="ARBA" id="ARBA00022598"/>
    </source>
</evidence>
<dbReference type="PANTHER" id="PTHR45674">
    <property type="entry name" value="DNA LIGASE 1/3 FAMILY MEMBER"/>
    <property type="match status" value="1"/>
</dbReference>
<dbReference type="PATRIC" id="fig|1195236.3.peg.3443"/>
<sequence length="324" mass="37192">MNWIPPMEPVSIPGVKQGPGYIHEIKWDGIRGMIYLQSGSMKVYTKKGNERTDFYPELNILETSLGEKDMVLDGEIVVQDNRGYPSFHNILVRETVKNKRNLEYYLRNYPVKYMLFDILMYNGRQLTRTALQERKDILEEAAAPVIQNSNTVFLSRVFENGNELYGNMKLENMEGIVSKKLNSYYLPGKKHEEWFKTKFTKKMLCVIGGIQWKDKLPNSLLMGIRAGAGTKLFYMGKASLGLKGQDLQLLRQYRDELVQRECPFEPDGITDIDMTGTELTWTVPAITCWVGFLELSNDGHFRHPKILGFTNLPLDEADGKVLTD</sequence>
<dbReference type="InterPro" id="IPR016059">
    <property type="entry name" value="DNA_ligase_ATP-dep_CS"/>
</dbReference>
<dbReference type="RefSeq" id="WP_004627234.1">
    <property type="nucleotide sequence ID" value="NZ_AORV01000044.1"/>
</dbReference>
<organism evidence="6 7">
    <name type="scientific">Ruminiclostridium cellobioparum subsp. termitidis CT1112</name>
    <dbReference type="NCBI Taxonomy" id="1195236"/>
    <lineage>
        <taxon>Bacteria</taxon>
        <taxon>Bacillati</taxon>
        <taxon>Bacillota</taxon>
        <taxon>Clostridia</taxon>
        <taxon>Eubacteriales</taxon>
        <taxon>Oscillospiraceae</taxon>
        <taxon>Ruminiclostridium</taxon>
    </lineage>
</organism>
<evidence type="ECO:0000256" key="2">
    <source>
        <dbReference type="ARBA" id="ARBA00012727"/>
    </source>
</evidence>
<proteinExistence type="inferred from homology"/>
<dbReference type="SUPFAM" id="SSF56091">
    <property type="entry name" value="DNA ligase/mRNA capping enzyme, catalytic domain"/>
    <property type="match status" value="1"/>
</dbReference>
<comment type="catalytic activity">
    <reaction evidence="4">
        <text>ATP + (deoxyribonucleotide)n-3'-hydroxyl + 5'-phospho-(deoxyribonucleotide)m = (deoxyribonucleotide)n+m + AMP + diphosphate.</text>
        <dbReference type="EC" id="6.5.1.1"/>
    </reaction>
</comment>
<dbReference type="Pfam" id="PF01068">
    <property type="entry name" value="DNA_ligase_A_M"/>
    <property type="match status" value="1"/>
</dbReference>
<dbReference type="Gene3D" id="3.30.470.30">
    <property type="entry name" value="DNA ligase/mRNA capping enzyme"/>
    <property type="match status" value="1"/>
</dbReference>
<dbReference type="GO" id="GO:0006310">
    <property type="term" value="P:DNA recombination"/>
    <property type="evidence" value="ECO:0007669"/>
    <property type="project" value="InterPro"/>
</dbReference>
<dbReference type="InterPro" id="IPR012340">
    <property type="entry name" value="NA-bd_OB-fold"/>
</dbReference>
<evidence type="ECO:0000256" key="1">
    <source>
        <dbReference type="ARBA" id="ARBA00007572"/>
    </source>
</evidence>
<dbReference type="Gene3D" id="3.30.1490.70">
    <property type="match status" value="1"/>
</dbReference>
<dbReference type="GO" id="GO:0005524">
    <property type="term" value="F:ATP binding"/>
    <property type="evidence" value="ECO:0007669"/>
    <property type="project" value="InterPro"/>
</dbReference>
<name>S0FPC0_RUMCE</name>
<dbReference type="eggNOG" id="COG1793">
    <property type="taxonomic scope" value="Bacteria"/>
</dbReference>
<dbReference type="Gene3D" id="2.40.50.140">
    <property type="entry name" value="Nucleic acid-binding proteins"/>
    <property type="match status" value="1"/>
</dbReference>
<evidence type="ECO:0000259" key="5">
    <source>
        <dbReference type="PROSITE" id="PS50160"/>
    </source>
</evidence>
<comment type="similarity">
    <text evidence="1">Belongs to the ATP-dependent DNA ligase family.</text>
</comment>
<dbReference type="PROSITE" id="PS00697">
    <property type="entry name" value="DNA_LIGASE_A1"/>
    <property type="match status" value="1"/>
</dbReference>
<dbReference type="AlphaFoldDB" id="S0FPC0"/>
<keyword evidence="3 6" id="KW-0436">Ligase</keyword>
<dbReference type="InterPro" id="IPR012310">
    <property type="entry name" value="DNA_ligase_ATP-dep_cent"/>
</dbReference>
<dbReference type="EMBL" id="AORV01000044">
    <property type="protein sequence ID" value="EMS70989.1"/>
    <property type="molecule type" value="Genomic_DNA"/>
</dbReference>
<evidence type="ECO:0000313" key="6">
    <source>
        <dbReference type="EMBL" id="EMS70989.1"/>
    </source>
</evidence>
<gene>
    <name evidence="6" type="ORF">CTER_3219</name>
</gene>
<evidence type="ECO:0000256" key="4">
    <source>
        <dbReference type="ARBA" id="ARBA00034003"/>
    </source>
</evidence>
<evidence type="ECO:0000313" key="7">
    <source>
        <dbReference type="Proteomes" id="UP000014155"/>
    </source>
</evidence>
<dbReference type="EC" id="6.5.1.1" evidence="2"/>
<dbReference type="CDD" id="cd07906">
    <property type="entry name" value="Adenylation_DNA_ligase_LigD_LigC"/>
    <property type="match status" value="1"/>
</dbReference>
<accession>S0FPC0</accession>
<reference evidence="6 7" key="1">
    <citation type="journal article" date="2013" name="Genome Announc.">
        <title>Draft Genome Sequence of the Cellulolytic, Mesophilic, Anaerobic Bacterium Clostridium termitidis Strain CT1112 (DSM 5398).</title>
        <authorList>
            <person name="Lal S."/>
            <person name="Ramachandran U."/>
            <person name="Zhang X."/>
            <person name="Munir R."/>
            <person name="Sparling R."/>
            <person name="Levin D.B."/>
        </authorList>
    </citation>
    <scope>NUCLEOTIDE SEQUENCE [LARGE SCALE GENOMIC DNA]</scope>
    <source>
        <strain evidence="6 7">CT1112</strain>
    </source>
</reference>
<protein>
    <recommendedName>
        <fullName evidence="2">DNA ligase (ATP)</fullName>
        <ecNumber evidence="2">6.5.1.1</ecNumber>
    </recommendedName>
</protein>
<dbReference type="GO" id="GO:0003910">
    <property type="term" value="F:DNA ligase (ATP) activity"/>
    <property type="evidence" value="ECO:0007669"/>
    <property type="project" value="UniProtKB-EC"/>
</dbReference>
<comment type="caution">
    <text evidence="6">The sequence shown here is derived from an EMBL/GenBank/DDBJ whole genome shotgun (WGS) entry which is preliminary data.</text>
</comment>
<dbReference type="Proteomes" id="UP000014155">
    <property type="component" value="Unassembled WGS sequence"/>
</dbReference>
<dbReference type="Pfam" id="PF04679">
    <property type="entry name" value="DNA_ligase_A_C"/>
    <property type="match status" value="1"/>
</dbReference>
<keyword evidence="7" id="KW-1185">Reference proteome</keyword>
<dbReference type="InterPro" id="IPR050191">
    <property type="entry name" value="ATP-dep_DNA_ligase"/>
</dbReference>
<dbReference type="PROSITE" id="PS50160">
    <property type="entry name" value="DNA_LIGASE_A3"/>
    <property type="match status" value="1"/>
</dbReference>